<gene>
    <name evidence="1" type="ORF">ABFO16_03605</name>
</gene>
<dbReference type="Proteomes" id="UP001478133">
    <property type="component" value="Unassembled WGS sequence"/>
</dbReference>
<reference evidence="1 2" key="1">
    <citation type="submission" date="2024-03" db="EMBL/GenBank/DDBJ databases">
        <title>Human intestinal bacterial collection.</title>
        <authorList>
            <person name="Pauvert C."/>
            <person name="Hitch T.C.A."/>
            <person name="Clavel T."/>
        </authorList>
    </citation>
    <scope>NUCLEOTIDE SEQUENCE [LARGE SCALE GENOMIC DNA]</scope>
    <source>
        <strain evidence="1 2">CLA-AP-H18</strain>
    </source>
</reference>
<comment type="caution">
    <text evidence="1">The sequence shown here is derived from an EMBL/GenBank/DDBJ whole genome shotgun (WGS) entry which is preliminary data.</text>
</comment>
<proteinExistence type="predicted"/>
<evidence type="ECO:0000313" key="2">
    <source>
        <dbReference type="Proteomes" id="UP001478133"/>
    </source>
</evidence>
<dbReference type="RefSeq" id="WP_211148620.1">
    <property type="nucleotide sequence ID" value="NZ_JBBMEY010000009.1"/>
</dbReference>
<keyword evidence="2" id="KW-1185">Reference proteome</keyword>
<name>A0ABV1HSM6_9FIRM</name>
<organism evidence="1 2">
    <name type="scientific">Ruminococcoides intestinihominis</name>
    <dbReference type="NCBI Taxonomy" id="3133161"/>
    <lineage>
        <taxon>Bacteria</taxon>
        <taxon>Bacillati</taxon>
        <taxon>Bacillota</taxon>
        <taxon>Clostridia</taxon>
        <taxon>Eubacteriales</taxon>
        <taxon>Oscillospiraceae</taxon>
        <taxon>Ruminococcoides</taxon>
    </lineage>
</organism>
<accession>A0ABV1HSM6</accession>
<evidence type="ECO:0000313" key="1">
    <source>
        <dbReference type="EMBL" id="MEQ2565317.1"/>
    </source>
</evidence>
<dbReference type="EMBL" id="JBBMFI010000008">
    <property type="protein sequence ID" value="MEQ2565317.1"/>
    <property type="molecule type" value="Genomic_DNA"/>
</dbReference>
<protein>
    <submittedName>
        <fullName evidence="1">Uncharacterized protein</fullName>
    </submittedName>
</protein>
<sequence>MKILLSINKKAIALLLSFLVILSSFSLIYTSKVSADTTRRSTNTKMMYQDPFTASGSHIVATKSIAGTDIKKVHHDFLWDGERTEEIER</sequence>